<dbReference type="OrthoDB" id="47931at2759"/>
<evidence type="ECO:0000256" key="1">
    <source>
        <dbReference type="SAM" id="MobiDB-lite"/>
    </source>
</evidence>
<dbReference type="EMBL" id="CM000621">
    <property type="protein sequence ID" value="EEC45204.1"/>
    <property type="molecule type" value="Genomic_DNA"/>
</dbReference>
<reference evidence="2 3" key="1">
    <citation type="journal article" date="2008" name="Nature">
        <title>The Phaeodactylum genome reveals the evolutionary history of diatom genomes.</title>
        <authorList>
            <person name="Bowler C."/>
            <person name="Allen A.E."/>
            <person name="Badger J.H."/>
            <person name="Grimwood J."/>
            <person name="Jabbari K."/>
            <person name="Kuo A."/>
            <person name="Maheswari U."/>
            <person name="Martens C."/>
            <person name="Maumus F."/>
            <person name="Otillar R.P."/>
            <person name="Rayko E."/>
            <person name="Salamov A."/>
            <person name="Vandepoele K."/>
            <person name="Beszteri B."/>
            <person name="Gruber A."/>
            <person name="Heijde M."/>
            <person name="Katinka M."/>
            <person name="Mock T."/>
            <person name="Valentin K."/>
            <person name="Verret F."/>
            <person name="Berges J.A."/>
            <person name="Brownlee C."/>
            <person name="Cadoret J.P."/>
            <person name="Chiovitti A."/>
            <person name="Choi C.J."/>
            <person name="Coesel S."/>
            <person name="De Martino A."/>
            <person name="Detter J.C."/>
            <person name="Durkin C."/>
            <person name="Falciatore A."/>
            <person name="Fournet J."/>
            <person name="Haruta M."/>
            <person name="Huysman M.J."/>
            <person name="Jenkins B.D."/>
            <person name="Jiroutova K."/>
            <person name="Jorgensen R.E."/>
            <person name="Joubert Y."/>
            <person name="Kaplan A."/>
            <person name="Kroger N."/>
            <person name="Kroth P.G."/>
            <person name="La Roche J."/>
            <person name="Lindquist E."/>
            <person name="Lommer M."/>
            <person name="Martin-Jezequel V."/>
            <person name="Lopez P.J."/>
            <person name="Lucas S."/>
            <person name="Mangogna M."/>
            <person name="McGinnis K."/>
            <person name="Medlin L.K."/>
            <person name="Montsant A."/>
            <person name="Oudot-Le Secq M.P."/>
            <person name="Napoli C."/>
            <person name="Obornik M."/>
            <person name="Parker M.S."/>
            <person name="Petit J.L."/>
            <person name="Porcel B.M."/>
            <person name="Poulsen N."/>
            <person name="Robison M."/>
            <person name="Rychlewski L."/>
            <person name="Rynearson T.A."/>
            <person name="Schmutz J."/>
            <person name="Shapiro H."/>
            <person name="Siaut M."/>
            <person name="Stanley M."/>
            <person name="Sussman M.R."/>
            <person name="Taylor A.R."/>
            <person name="Vardi A."/>
            <person name="von Dassow P."/>
            <person name="Vyverman W."/>
            <person name="Willis A."/>
            <person name="Wyrwicz L.S."/>
            <person name="Rokhsar D.S."/>
            <person name="Weissenbach J."/>
            <person name="Armbrust E.V."/>
            <person name="Green B.R."/>
            <person name="Van de Peer Y."/>
            <person name="Grigoriev I.V."/>
        </authorList>
    </citation>
    <scope>NUCLEOTIDE SEQUENCE [LARGE SCALE GENOMIC DNA]</scope>
    <source>
        <strain evidence="2 3">CCAP 1055/1</strain>
    </source>
</reference>
<sequence>MLNGTKTEVLPPGVGRVPLWWMEITPHYVLDRAEDLARKASNVQTLLTLSFSQSIAQETEAQMSVLFEHLAAMEDAGYLDENGRPKLGPDGKPLGWGNNGWAGRQGGTDVGTGGQSGSGGGRNFKSGGAFLDPKLFGIPESHPDYQAYLTGAKLPPGYLEMLEKYKKGELNSDFANNLKQTNFGNYGRQAETPEFKPAWACMKLRSTNQGSMIRKGQYDDSPSKVVNRLRSVEAADVAEPPLREDSTLVSVQPDSPNLSQSQTIAPEVCFEQQSTMTSDIRTLVQENTESIQESTPESSKSSTQQYSHGDYYNAKPNNAGIVAPASEEIPDKDFEEIYEEVSDEEDDCNDEGYDKPDQGSSGLGNLTDLQAILAEKQAELRRLQGLL</sequence>
<evidence type="ECO:0000313" key="3">
    <source>
        <dbReference type="Proteomes" id="UP000000759"/>
    </source>
</evidence>
<name>B7G8N7_PHATC</name>
<proteinExistence type="predicted"/>
<dbReference type="RefSeq" id="XP_002183504.1">
    <property type="nucleotide sequence ID" value="XM_002183468.1"/>
</dbReference>
<accession>B7G8N7</accession>
<reference evidence="3" key="2">
    <citation type="submission" date="2008-08" db="EMBL/GenBank/DDBJ databases">
        <authorList>
            <consortium name="Diatom Consortium"/>
            <person name="Grigoriev I."/>
            <person name="Grimwood J."/>
            <person name="Kuo A."/>
            <person name="Otillar R.P."/>
            <person name="Salamov A."/>
            <person name="Detter J.C."/>
            <person name="Lindquist E."/>
            <person name="Shapiro H."/>
            <person name="Lucas S."/>
            <person name="Glavina del Rio T."/>
            <person name="Pitluck S."/>
            <person name="Rokhsar D."/>
            <person name="Bowler C."/>
        </authorList>
    </citation>
    <scope>GENOME REANNOTATION</scope>
    <source>
        <strain evidence="3">CCAP 1055/1</strain>
    </source>
</reference>
<dbReference type="Proteomes" id="UP000000759">
    <property type="component" value="Chromosome 19"/>
</dbReference>
<feature type="region of interest" description="Disordered" evidence="1">
    <location>
        <begin position="286"/>
        <end position="364"/>
    </location>
</feature>
<feature type="compositionally biased region" description="Acidic residues" evidence="1">
    <location>
        <begin position="328"/>
        <end position="351"/>
    </location>
</feature>
<protein>
    <submittedName>
        <fullName evidence="2">Uncharacterized protein</fullName>
    </submittedName>
</protein>
<dbReference type="AlphaFoldDB" id="B7G8N7"/>
<evidence type="ECO:0000313" key="2">
    <source>
        <dbReference type="EMBL" id="EEC45204.1"/>
    </source>
</evidence>
<dbReference type="HOGENOM" id="CLU_714696_0_0_1"/>
<feature type="region of interest" description="Disordered" evidence="1">
    <location>
        <begin position="236"/>
        <end position="265"/>
    </location>
</feature>
<feature type="compositionally biased region" description="Polar residues" evidence="1">
    <location>
        <begin position="247"/>
        <end position="264"/>
    </location>
</feature>
<dbReference type="InParanoid" id="B7G8N7"/>
<dbReference type="KEGG" id="pti:PHATRDRAFT_48870"/>
<organism evidence="2 3">
    <name type="scientific">Phaeodactylum tricornutum (strain CCAP 1055/1)</name>
    <dbReference type="NCBI Taxonomy" id="556484"/>
    <lineage>
        <taxon>Eukaryota</taxon>
        <taxon>Sar</taxon>
        <taxon>Stramenopiles</taxon>
        <taxon>Ochrophyta</taxon>
        <taxon>Bacillariophyta</taxon>
        <taxon>Bacillariophyceae</taxon>
        <taxon>Bacillariophycidae</taxon>
        <taxon>Naviculales</taxon>
        <taxon>Phaeodactylaceae</taxon>
        <taxon>Phaeodactylum</taxon>
    </lineage>
</organism>
<dbReference type="GeneID" id="7194952"/>
<feature type="compositionally biased region" description="Polar residues" evidence="1">
    <location>
        <begin position="286"/>
        <end position="307"/>
    </location>
</feature>
<gene>
    <name evidence="2" type="ORF">PHATRDRAFT_48870</name>
</gene>
<dbReference type="PaxDb" id="2850-Phatr48870"/>
<keyword evidence="3" id="KW-1185">Reference proteome</keyword>